<dbReference type="RefSeq" id="WP_073010384.1">
    <property type="nucleotide sequence ID" value="NZ_FQZO01000007.1"/>
</dbReference>
<accession>A0A1M6LTJ6</accession>
<dbReference type="InterPro" id="IPR006158">
    <property type="entry name" value="Cobalamin-bd"/>
</dbReference>
<name>A0A1M6LTJ6_9CLOT</name>
<keyword evidence="3" id="KW-1185">Reference proteome</keyword>
<evidence type="ECO:0000313" key="2">
    <source>
        <dbReference type="EMBL" id="SHJ74392.1"/>
    </source>
</evidence>
<evidence type="ECO:0000259" key="1">
    <source>
        <dbReference type="PROSITE" id="PS51332"/>
    </source>
</evidence>
<gene>
    <name evidence="2" type="ORF">SAMN05444401_3773</name>
</gene>
<sequence length="216" mass="24812">MNKIYDEFMKLIEKEDKEGALRFALEKLENKELDIVGLYNQVLTPALNSMEANEDNKVLIWREHVRSSIIRTIIENCYLYVVKERKEKYQFNINKKVAVVCPSEEYHEIGARMVADYFTLLGYDVMFVGSNTPTDEFVGAMEAVDISYIALSVTNYYNIVNTQRTIEKIRETSSKVMIIVGGAAFNNNKDVYKEIGADMQLQSFEDLVKLAEGDTK</sequence>
<feature type="domain" description="B12-binding" evidence="1">
    <location>
        <begin position="94"/>
        <end position="216"/>
    </location>
</feature>
<dbReference type="InterPro" id="IPR036724">
    <property type="entry name" value="Cobalamin-bd_sf"/>
</dbReference>
<reference evidence="2 3" key="1">
    <citation type="submission" date="2016-11" db="EMBL/GenBank/DDBJ databases">
        <authorList>
            <person name="Jaros S."/>
            <person name="Januszkiewicz K."/>
            <person name="Wedrychowicz H."/>
        </authorList>
    </citation>
    <scope>NUCLEOTIDE SEQUENCE [LARGE SCALE GENOMIC DNA]</scope>
    <source>
        <strain evidence="2 3">DSM 21864</strain>
    </source>
</reference>
<dbReference type="AlphaFoldDB" id="A0A1M6LTJ6"/>
<dbReference type="Proteomes" id="UP000184080">
    <property type="component" value="Unassembled WGS sequence"/>
</dbReference>
<dbReference type="EMBL" id="FQZO01000007">
    <property type="protein sequence ID" value="SHJ74392.1"/>
    <property type="molecule type" value="Genomic_DNA"/>
</dbReference>
<dbReference type="GO" id="GO:0046872">
    <property type="term" value="F:metal ion binding"/>
    <property type="evidence" value="ECO:0007669"/>
    <property type="project" value="InterPro"/>
</dbReference>
<proteinExistence type="predicted"/>
<dbReference type="SUPFAM" id="SSF52242">
    <property type="entry name" value="Cobalamin (vitamin B12)-binding domain"/>
    <property type="match status" value="1"/>
</dbReference>
<dbReference type="Gene3D" id="3.40.50.280">
    <property type="entry name" value="Cobalamin-binding domain"/>
    <property type="match status" value="1"/>
</dbReference>
<dbReference type="Pfam" id="PF02310">
    <property type="entry name" value="B12-binding"/>
    <property type="match status" value="1"/>
</dbReference>
<dbReference type="GO" id="GO:0031419">
    <property type="term" value="F:cobalamin binding"/>
    <property type="evidence" value="ECO:0007669"/>
    <property type="project" value="InterPro"/>
</dbReference>
<evidence type="ECO:0000313" key="3">
    <source>
        <dbReference type="Proteomes" id="UP000184080"/>
    </source>
</evidence>
<protein>
    <submittedName>
        <fullName evidence="2">Methanogenic corrinoid protein MtbC1</fullName>
    </submittedName>
</protein>
<organism evidence="2 3">
    <name type="scientific">Clostridium amylolyticum</name>
    <dbReference type="NCBI Taxonomy" id="1121298"/>
    <lineage>
        <taxon>Bacteria</taxon>
        <taxon>Bacillati</taxon>
        <taxon>Bacillota</taxon>
        <taxon>Clostridia</taxon>
        <taxon>Eubacteriales</taxon>
        <taxon>Clostridiaceae</taxon>
        <taxon>Clostridium</taxon>
    </lineage>
</organism>
<dbReference type="STRING" id="1121298.SAMN05444401_3773"/>
<dbReference type="OrthoDB" id="5756833at2"/>
<dbReference type="PROSITE" id="PS51332">
    <property type="entry name" value="B12_BINDING"/>
    <property type="match status" value="1"/>
</dbReference>